<dbReference type="InterPro" id="IPR011856">
    <property type="entry name" value="tRNA_endonuc-like_dom_sf"/>
</dbReference>
<organism evidence="1 2">
    <name type="scientific">Lactobacillus equicursoris DSM 19284 = JCM 14600 = CIP 110162</name>
    <dbReference type="NCBI Taxonomy" id="1293597"/>
    <lineage>
        <taxon>Bacteria</taxon>
        <taxon>Bacillati</taxon>
        <taxon>Bacillota</taxon>
        <taxon>Bacilli</taxon>
        <taxon>Lactobacillales</taxon>
        <taxon>Lactobacillaceae</taxon>
        <taxon>Lactobacillus</taxon>
    </lineage>
</organism>
<dbReference type="PATRIC" id="fig|1293597.4.peg.1440"/>
<evidence type="ECO:0000313" key="2">
    <source>
        <dbReference type="Proteomes" id="UP000051074"/>
    </source>
</evidence>
<proteinExistence type="predicted"/>
<dbReference type="eggNOG" id="ENOG5032UC6">
    <property type="taxonomic scope" value="Bacteria"/>
</dbReference>
<keyword evidence="2" id="KW-1185">Reference proteome</keyword>
<dbReference type="AlphaFoldDB" id="A0A0R1LXH0"/>
<dbReference type="EMBL" id="AZDU01000046">
    <property type="protein sequence ID" value="KRL00406.1"/>
    <property type="molecule type" value="Genomic_DNA"/>
</dbReference>
<dbReference type="GO" id="GO:0003676">
    <property type="term" value="F:nucleic acid binding"/>
    <property type="evidence" value="ECO:0007669"/>
    <property type="project" value="InterPro"/>
</dbReference>
<accession>A0A0R1LXH0</accession>
<dbReference type="Gene3D" id="3.40.1350.10">
    <property type="match status" value="1"/>
</dbReference>
<dbReference type="Proteomes" id="UP000051074">
    <property type="component" value="Unassembled WGS sequence"/>
</dbReference>
<comment type="caution">
    <text evidence="1">The sequence shown here is derived from an EMBL/GenBank/DDBJ whole genome shotgun (WGS) entry which is preliminary data.</text>
</comment>
<evidence type="ECO:0008006" key="3">
    <source>
        <dbReference type="Google" id="ProtNLM"/>
    </source>
</evidence>
<sequence length="60" mass="6764">MNGKIYFLEVKSKTGRARKDQIAFHQALTNYHVIHGLVRSPEEALTVVEGELVGYGFKES</sequence>
<protein>
    <recommendedName>
        <fullName evidence="3">VRR-NUC domain-containing protein</fullName>
    </recommendedName>
</protein>
<gene>
    <name evidence="1" type="ORF">FC20_GL001348</name>
</gene>
<evidence type="ECO:0000313" key="1">
    <source>
        <dbReference type="EMBL" id="KRL00406.1"/>
    </source>
</evidence>
<name>A0A0R1LXH0_9LACO</name>
<reference evidence="1 2" key="1">
    <citation type="journal article" date="2015" name="Genome Announc.">
        <title>Expanding the biotechnology potential of lactobacilli through comparative genomics of 213 strains and associated genera.</title>
        <authorList>
            <person name="Sun Z."/>
            <person name="Harris H.M."/>
            <person name="McCann A."/>
            <person name="Guo C."/>
            <person name="Argimon S."/>
            <person name="Zhang W."/>
            <person name="Yang X."/>
            <person name="Jeffery I.B."/>
            <person name="Cooney J.C."/>
            <person name="Kagawa T.F."/>
            <person name="Liu W."/>
            <person name="Song Y."/>
            <person name="Salvetti E."/>
            <person name="Wrobel A."/>
            <person name="Rasinkangas P."/>
            <person name="Parkhill J."/>
            <person name="Rea M.C."/>
            <person name="O'Sullivan O."/>
            <person name="Ritari J."/>
            <person name="Douillard F.P."/>
            <person name="Paul Ross R."/>
            <person name="Yang R."/>
            <person name="Briner A.E."/>
            <person name="Felis G.E."/>
            <person name="de Vos W.M."/>
            <person name="Barrangou R."/>
            <person name="Klaenhammer T.R."/>
            <person name="Caufield P.W."/>
            <person name="Cui Y."/>
            <person name="Zhang H."/>
            <person name="O'Toole P.W."/>
        </authorList>
    </citation>
    <scope>NUCLEOTIDE SEQUENCE [LARGE SCALE GENOMIC DNA]</scope>
    <source>
        <strain evidence="1 2">DSM 19284</strain>
    </source>
</reference>